<organism evidence="2 3">
    <name type="scientific">Moritella yayanosii</name>
    <dbReference type="NCBI Taxonomy" id="69539"/>
    <lineage>
        <taxon>Bacteria</taxon>
        <taxon>Pseudomonadati</taxon>
        <taxon>Pseudomonadota</taxon>
        <taxon>Gammaproteobacteria</taxon>
        <taxon>Alteromonadales</taxon>
        <taxon>Moritellaceae</taxon>
        <taxon>Moritella</taxon>
    </lineage>
</organism>
<dbReference type="Pfam" id="PF12286">
    <property type="entry name" value="DUF3622"/>
    <property type="match status" value="1"/>
</dbReference>
<dbReference type="EMBL" id="LS483250">
    <property type="protein sequence ID" value="SQD78070.1"/>
    <property type="molecule type" value="Genomic_DNA"/>
</dbReference>
<dbReference type="AlphaFoldDB" id="A0A330LMJ1"/>
<evidence type="ECO:0000313" key="3">
    <source>
        <dbReference type="Proteomes" id="UP000250163"/>
    </source>
</evidence>
<dbReference type="OrthoDB" id="5905915at2"/>
<evidence type="ECO:0000256" key="1">
    <source>
        <dbReference type="SAM" id="MobiDB-lite"/>
    </source>
</evidence>
<sequence length="104" mass="11617">MAKGKKYDFNLVLVDGSWTAEIVRKITSKKTVVSKSQAGFASEEEAKIWAETELKGFLQNQIERNARRIRLVSESVEENAEESAEESDESDESEASEASEKDDA</sequence>
<feature type="region of interest" description="Disordered" evidence="1">
    <location>
        <begin position="72"/>
        <end position="104"/>
    </location>
</feature>
<gene>
    <name evidence="2" type="ORF">MORIYA_1592</name>
</gene>
<keyword evidence="3" id="KW-1185">Reference proteome</keyword>
<name>A0A330LMJ1_9GAMM</name>
<evidence type="ECO:0008006" key="4">
    <source>
        <dbReference type="Google" id="ProtNLM"/>
    </source>
</evidence>
<evidence type="ECO:0000313" key="2">
    <source>
        <dbReference type="EMBL" id="SQD78070.1"/>
    </source>
</evidence>
<dbReference type="RefSeq" id="WP_112714008.1">
    <property type="nucleotide sequence ID" value="NZ_LS483250.1"/>
</dbReference>
<reference evidence="3" key="1">
    <citation type="submission" date="2018-05" db="EMBL/GenBank/DDBJ databases">
        <authorList>
            <person name="Cea G.-C."/>
            <person name="William W."/>
        </authorList>
    </citation>
    <scope>NUCLEOTIDE SEQUENCE [LARGE SCALE GENOMIC DNA]</scope>
    <source>
        <strain evidence="3">DB21MT 5</strain>
    </source>
</reference>
<accession>A0A330LMJ1</accession>
<dbReference type="InterPro" id="IPR022069">
    <property type="entry name" value="DUF3622"/>
</dbReference>
<proteinExistence type="predicted"/>
<dbReference type="KEGG" id="mya:MORIYA_1592"/>
<dbReference type="Proteomes" id="UP000250163">
    <property type="component" value="Chromosome MORIYA"/>
</dbReference>
<protein>
    <recommendedName>
        <fullName evidence="4">DUF3622 domain-containing protein</fullName>
    </recommendedName>
</protein>
<feature type="compositionally biased region" description="Acidic residues" evidence="1">
    <location>
        <begin position="75"/>
        <end position="97"/>
    </location>
</feature>